<dbReference type="UniPathway" id="UPA00275"/>
<dbReference type="GO" id="GO:0005829">
    <property type="term" value="C:cytosol"/>
    <property type="evidence" value="ECO:0007669"/>
    <property type="project" value="TreeGrafter"/>
</dbReference>
<dbReference type="GO" id="GO:0046872">
    <property type="term" value="F:metal ion binding"/>
    <property type="evidence" value="ECO:0007669"/>
    <property type="project" value="UniProtKB-KW"/>
</dbReference>
<evidence type="ECO:0000256" key="1">
    <source>
        <dbReference type="ARBA" id="ARBA00005104"/>
    </source>
</evidence>
<evidence type="ECO:0000256" key="2">
    <source>
        <dbReference type="ARBA" id="ARBA00022619"/>
    </source>
</evidence>
<evidence type="ECO:0000313" key="4">
    <source>
        <dbReference type="EMBL" id="KKN64621.1"/>
    </source>
</evidence>
<accession>A0A0F9UTW0</accession>
<dbReference type="GO" id="GO:0003935">
    <property type="term" value="F:GTP cyclohydrolase II activity"/>
    <property type="evidence" value="ECO:0007669"/>
    <property type="project" value="TreeGrafter"/>
</dbReference>
<dbReference type="AntiFam" id="ANF00242">
    <property type="entry name" value="Shadow ORF (opposite carB)"/>
</dbReference>
<sequence length="139" mass="14772">EDILQDVRAGKLIVLVDDESRENEGDLVCAAEKATPEAVNFMARFGRGLICTPMTAEKADALALYPQASENTSRYGTAFTVTVDAATGITTGISAADRARTIELLCRDDASPTDFICVVRVSSASGNFSNVHRGILVTT</sequence>
<comment type="caution">
    <text evidence="4">The sequence shown here is derived from an EMBL/GenBank/DDBJ whole genome shotgun (WGS) entry which is preliminary data.</text>
</comment>
<feature type="non-terminal residue" evidence="4">
    <location>
        <position position="1"/>
    </location>
</feature>
<comment type="pathway">
    <text evidence="1">Cofactor biosynthesis; riboflavin biosynthesis.</text>
</comment>
<dbReference type="Pfam" id="PF00926">
    <property type="entry name" value="DHBP_synthase"/>
    <property type="match status" value="1"/>
</dbReference>
<dbReference type="EMBL" id="LAZR01000549">
    <property type="protein sequence ID" value="KKN64621.1"/>
    <property type="molecule type" value="Genomic_DNA"/>
</dbReference>
<protein>
    <recommendedName>
        <fullName evidence="5">3,4-dihydroxy-2-butanone-4-phosphate synthase</fullName>
    </recommendedName>
</protein>
<dbReference type="SUPFAM" id="SSF55821">
    <property type="entry name" value="YrdC/RibB"/>
    <property type="match status" value="1"/>
</dbReference>
<dbReference type="GO" id="GO:0009231">
    <property type="term" value="P:riboflavin biosynthetic process"/>
    <property type="evidence" value="ECO:0007669"/>
    <property type="project" value="UniProtKB-UniPathway"/>
</dbReference>
<name>A0A0F9UTW0_9ZZZZ</name>
<dbReference type="InterPro" id="IPR000422">
    <property type="entry name" value="DHBP_synthase_RibB"/>
</dbReference>
<dbReference type="GO" id="GO:0008686">
    <property type="term" value="F:3,4-dihydroxy-2-butanone-4-phosphate synthase activity"/>
    <property type="evidence" value="ECO:0007669"/>
    <property type="project" value="InterPro"/>
</dbReference>
<dbReference type="Gene3D" id="3.90.870.10">
    <property type="entry name" value="DHBP synthase"/>
    <property type="match status" value="1"/>
</dbReference>
<dbReference type="PANTHER" id="PTHR21327">
    <property type="entry name" value="GTP CYCLOHYDROLASE II-RELATED"/>
    <property type="match status" value="1"/>
</dbReference>
<evidence type="ECO:0000256" key="3">
    <source>
        <dbReference type="ARBA" id="ARBA00022723"/>
    </source>
</evidence>
<keyword evidence="3" id="KW-0479">Metal-binding</keyword>
<gene>
    <name evidence="4" type="ORF">LCGC14_0489990</name>
</gene>
<reference evidence="4" key="1">
    <citation type="journal article" date="2015" name="Nature">
        <title>Complex archaea that bridge the gap between prokaryotes and eukaryotes.</title>
        <authorList>
            <person name="Spang A."/>
            <person name="Saw J.H."/>
            <person name="Jorgensen S.L."/>
            <person name="Zaremba-Niedzwiedzka K."/>
            <person name="Martijn J."/>
            <person name="Lind A.E."/>
            <person name="van Eijk R."/>
            <person name="Schleper C."/>
            <person name="Guy L."/>
            <person name="Ettema T.J."/>
        </authorList>
    </citation>
    <scope>NUCLEOTIDE SEQUENCE</scope>
</reference>
<keyword evidence="2" id="KW-0686">Riboflavin biosynthesis</keyword>
<dbReference type="AlphaFoldDB" id="A0A0F9UTW0"/>
<proteinExistence type="predicted"/>
<dbReference type="InterPro" id="IPR017945">
    <property type="entry name" value="DHBP_synth_RibB-like_a/b_dom"/>
</dbReference>
<organism evidence="4">
    <name type="scientific">marine sediment metagenome</name>
    <dbReference type="NCBI Taxonomy" id="412755"/>
    <lineage>
        <taxon>unclassified sequences</taxon>
        <taxon>metagenomes</taxon>
        <taxon>ecological metagenomes</taxon>
    </lineage>
</organism>
<evidence type="ECO:0008006" key="5">
    <source>
        <dbReference type="Google" id="ProtNLM"/>
    </source>
</evidence>
<dbReference type="PANTHER" id="PTHR21327:SF18">
    <property type="entry name" value="3,4-DIHYDROXY-2-BUTANONE 4-PHOSPHATE SYNTHASE"/>
    <property type="match status" value="1"/>
</dbReference>